<evidence type="ECO:0000313" key="4">
    <source>
        <dbReference type="Proteomes" id="UP000018201"/>
    </source>
</evidence>
<dbReference type="InterPro" id="IPR012337">
    <property type="entry name" value="RNaseH-like_sf"/>
</dbReference>
<feature type="domain" description="Integrase catalytic" evidence="2">
    <location>
        <begin position="1"/>
        <end position="139"/>
    </location>
</feature>
<dbReference type="Proteomes" id="UP000018201">
    <property type="component" value="Unassembled WGS sequence"/>
</dbReference>
<dbReference type="PANTHER" id="PTHR37984">
    <property type="entry name" value="PROTEIN CBG26694"/>
    <property type="match status" value="1"/>
</dbReference>
<dbReference type="Gene3D" id="2.40.50.40">
    <property type="match status" value="1"/>
</dbReference>
<dbReference type="AlphaFoldDB" id="U6G6W6"/>
<dbReference type="CDD" id="cd00024">
    <property type="entry name" value="CD_CSD"/>
    <property type="match status" value="1"/>
</dbReference>
<dbReference type="EMBL" id="HG691214">
    <property type="protein sequence ID" value="CDI75920.1"/>
    <property type="molecule type" value="Genomic_DNA"/>
</dbReference>
<dbReference type="InterPro" id="IPR023780">
    <property type="entry name" value="Chromo_domain"/>
</dbReference>
<dbReference type="PROSITE" id="PS50013">
    <property type="entry name" value="CHROMO_2"/>
    <property type="match status" value="1"/>
</dbReference>
<evidence type="ECO:0000259" key="1">
    <source>
        <dbReference type="PROSITE" id="PS50013"/>
    </source>
</evidence>
<dbReference type="Gene3D" id="3.30.420.10">
    <property type="entry name" value="Ribonuclease H-like superfamily/Ribonuclease H"/>
    <property type="match status" value="1"/>
</dbReference>
<dbReference type="SMART" id="SM00298">
    <property type="entry name" value="CHROMO"/>
    <property type="match status" value="1"/>
</dbReference>
<dbReference type="PROSITE" id="PS50994">
    <property type="entry name" value="INTEGRASE"/>
    <property type="match status" value="1"/>
</dbReference>
<protein>
    <submittedName>
        <fullName evidence="3">Uncharacterized protein</fullName>
    </submittedName>
</protein>
<dbReference type="OrthoDB" id="5592268at2759"/>
<reference evidence="3" key="2">
    <citation type="submission" date="2013-10" db="EMBL/GenBank/DDBJ databases">
        <authorList>
            <person name="Aslett M."/>
        </authorList>
    </citation>
    <scope>NUCLEOTIDE SEQUENCE [LARGE SCALE GENOMIC DNA]</scope>
    <source>
        <strain evidence="3">Houghton</strain>
    </source>
</reference>
<accession>U6G6W6</accession>
<feature type="domain" description="Chromo" evidence="1">
    <location>
        <begin position="234"/>
        <end position="291"/>
    </location>
</feature>
<proteinExistence type="predicted"/>
<gene>
    <name evidence="3" type="ORF">EPH_0044630</name>
</gene>
<dbReference type="SUPFAM" id="SSF53098">
    <property type="entry name" value="Ribonuclease H-like"/>
    <property type="match status" value="1"/>
</dbReference>
<dbReference type="InterPro" id="IPR050951">
    <property type="entry name" value="Retrovirus_Pol_polyprotein"/>
</dbReference>
<dbReference type="PANTHER" id="PTHR37984:SF5">
    <property type="entry name" value="PROTEIN NYNRIN-LIKE"/>
    <property type="match status" value="1"/>
</dbReference>
<dbReference type="InterPro" id="IPR016197">
    <property type="entry name" value="Chromo-like_dom_sf"/>
</dbReference>
<dbReference type="InterPro" id="IPR000953">
    <property type="entry name" value="Chromo/chromo_shadow_dom"/>
</dbReference>
<dbReference type="InterPro" id="IPR001584">
    <property type="entry name" value="Integrase_cat-core"/>
</dbReference>
<organism evidence="3 4">
    <name type="scientific">Eimeria praecox</name>
    <dbReference type="NCBI Taxonomy" id="51316"/>
    <lineage>
        <taxon>Eukaryota</taxon>
        <taxon>Sar</taxon>
        <taxon>Alveolata</taxon>
        <taxon>Apicomplexa</taxon>
        <taxon>Conoidasida</taxon>
        <taxon>Coccidia</taxon>
        <taxon>Eucoccidiorida</taxon>
        <taxon>Eimeriorina</taxon>
        <taxon>Eimeriidae</taxon>
        <taxon>Eimeria</taxon>
    </lineage>
</organism>
<dbReference type="GO" id="GO:0015074">
    <property type="term" value="P:DNA integration"/>
    <property type="evidence" value="ECO:0007669"/>
    <property type="project" value="InterPro"/>
</dbReference>
<evidence type="ECO:0000313" key="3">
    <source>
        <dbReference type="EMBL" id="CDI75920.1"/>
    </source>
</evidence>
<sequence length="291" mass="33070">MAGGILVLVDPLSKIAHFVLAKKTFTAADTVDILADHHIRYHGLPEALISDSDPLFQSDLWQPQCAHFNLKRALSSSYHPQSDGQIERVDRTLEQVLRTYIQSDERESERLLPALELAYNTTTHSPTELSPFEVMIRENPQTAADLDVVGAFSRTLTQSMTMLFRQLCDRGQSHILKAKCQQKQYADSHYREVEYAAGAQLVPDRPRAPEQEPQEAVVGWPPTGDVAGNPTNQYEVDYIMDQRRSGDEAHYLVKWRGAREDRATWEPGSHLGSCPALLRVCWRRQRNRRPP</sequence>
<reference evidence="3" key="1">
    <citation type="submission" date="2013-10" db="EMBL/GenBank/DDBJ databases">
        <title>Genomic analysis of the causative agents of coccidiosis in chickens.</title>
        <authorList>
            <person name="Reid A.J."/>
            <person name="Blake D."/>
            <person name="Billington K."/>
            <person name="Browne H."/>
            <person name="Dunn M."/>
            <person name="Hung S."/>
            <person name="Kawahara F."/>
            <person name="Miranda-Saavedra D."/>
            <person name="Mourier T."/>
            <person name="Nagra H."/>
            <person name="Otto T.D."/>
            <person name="Rawlings N."/>
            <person name="Sanchez A."/>
            <person name="Sanders M."/>
            <person name="Subramaniam C."/>
            <person name="Tay Y."/>
            <person name="Dear P."/>
            <person name="Doerig C."/>
            <person name="Gruber A."/>
            <person name="Parkinson J."/>
            <person name="Shirley M."/>
            <person name="Wan K.L."/>
            <person name="Berriman M."/>
            <person name="Tomley F."/>
            <person name="Pain A."/>
        </authorList>
    </citation>
    <scope>NUCLEOTIDE SEQUENCE [LARGE SCALE GENOMIC DNA]</scope>
    <source>
        <strain evidence="3">Houghton</strain>
    </source>
</reference>
<dbReference type="GO" id="GO:0003676">
    <property type="term" value="F:nucleic acid binding"/>
    <property type="evidence" value="ECO:0007669"/>
    <property type="project" value="InterPro"/>
</dbReference>
<name>U6G6W6_9EIME</name>
<evidence type="ECO:0000259" key="2">
    <source>
        <dbReference type="PROSITE" id="PS50994"/>
    </source>
</evidence>
<dbReference type="Pfam" id="PF00385">
    <property type="entry name" value="Chromo"/>
    <property type="match status" value="1"/>
</dbReference>
<dbReference type="InterPro" id="IPR036397">
    <property type="entry name" value="RNaseH_sf"/>
</dbReference>
<dbReference type="VEuPathDB" id="ToxoDB:EPH_0044630"/>
<keyword evidence="4" id="KW-1185">Reference proteome</keyword>
<dbReference type="SUPFAM" id="SSF54160">
    <property type="entry name" value="Chromo domain-like"/>
    <property type="match status" value="1"/>
</dbReference>